<gene>
    <name evidence="7" type="ORF">BJG266_LOCUS31887</name>
    <name evidence="8" type="ORF">BJG266_LOCUS31905</name>
    <name evidence="9" type="ORF">QVE165_LOCUS48832</name>
    <name evidence="10" type="ORF">QVE165_LOCUS48865</name>
</gene>
<feature type="transmembrane region" description="Helical" evidence="5">
    <location>
        <begin position="18"/>
        <end position="43"/>
    </location>
</feature>
<evidence type="ECO:0000256" key="1">
    <source>
        <dbReference type="ARBA" id="ARBA00004370"/>
    </source>
</evidence>
<dbReference type="PROSITE" id="PS50262">
    <property type="entry name" value="G_PROTEIN_RECEP_F1_2"/>
    <property type="match status" value="1"/>
</dbReference>
<evidence type="ECO:0000313" key="8">
    <source>
        <dbReference type="EMBL" id="CAF1294020.1"/>
    </source>
</evidence>
<evidence type="ECO:0000313" key="10">
    <source>
        <dbReference type="EMBL" id="CAF1571303.1"/>
    </source>
</evidence>
<dbReference type="EMBL" id="CAJNOM010000846">
    <property type="protein sequence ID" value="CAF1571015.1"/>
    <property type="molecule type" value="Genomic_DNA"/>
</dbReference>
<name>A0A815YIV5_9BILA</name>
<evidence type="ECO:0000313" key="11">
    <source>
        <dbReference type="Proteomes" id="UP000663832"/>
    </source>
</evidence>
<keyword evidence="3 5" id="KW-1133">Transmembrane helix</keyword>
<dbReference type="Proteomes" id="UP000663877">
    <property type="component" value="Unassembled WGS sequence"/>
</dbReference>
<dbReference type="EMBL" id="CAJNOM010000848">
    <property type="protein sequence ID" value="CAF1571303.1"/>
    <property type="molecule type" value="Genomic_DNA"/>
</dbReference>
<protein>
    <recommendedName>
        <fullName evidence="6">G-protein coupled receptors family 1 profile domain-containing protein</fullName>
    </recommendedName>
</protein>
<dbReference type="GO" id="GO:0016020">
    <property type="term" value="C:membrane"/>
    <property type="evidence" value="ECO:0007669"/>
    <property type="project" value="UniProtKB-SubCell"/>
</dbReference>
<feature type="transmembrane region" description="Helical" evidence="5">
    <location>
        <begin position="212"/>
        <end position="233"/>
    </location>
</feature>
<keyword evidence="11" id="KW-1185">Reference proteome</keyword>
<dbReference type="InterPro" id="IPR017452">
    <property type="entry name" value="GPCR_Rhodpsn_7TM"/>
</dbReference>
<dbReference type="EMBL" id="CAJNOI010000497">
    <property type="protein sequence ID" value="CAF1294020.1"/>
    <property type="molecule type" value="Genomic_DNA"/>
</dbReference>
<organism evidence="10 11">
    <name type="scientific">Adineta steineri</name>
    <dbReference type="NCBI Taxonomy" id="433720"/>
    <lineage>
        <taxon>Eukaryota</taxon>
        <taxon>Metazoa</taxon>
        <taxon>Spiralia</taxon>
        <taxon>Gnathifera</taxon>
        <taxon>Rotifera</taxon>
        <taxon>Eurotatoria</taxon>
        <taxon>Bdelloidea</taxon>
        <taxon>Adinetida</taxon>
        <taxon>Adinetidae</taxon>
        <taxon>Adineta</taxon>
    </lineage>
</organism>
<evidence type="ECO:0000313" key="9">
    <source>
        <dbReference type="EMBL" id="CAF1571015.1"/>
    </source>
</evidence>
<evidence type="ECO:0000256" key="3">
    <source>
        <dbReference type="ARBA" id="ARBA00022989"/>
    </source>
</evidence>
<comment type="subcellular location">
    <subcellularLocation>
        <location evidence="1">Membrane</location>
    </subcellularLocation>
</comment>
<keyword evidence="2 5" id="KW-0812">Transmembrane</keyword>
<evidence type="ECO:0000313" key="7">
    <source>
        <dbReference type="EMBL" id="CAF1293687.1"/>
    </source>
</evidence>
<dbReference type="Gene3D" id="1.20.1070.10">
    <property type="entry name" value="Rhodopsin 7-helix transmembrane proteins"/>
    <property type="match status" value="1"/>
</dbReference>
<accession>A0A815YIV5</accession>
<feature type="transmembrane region" description="Helical" evidence="5">
    <location>
        <begin position="112"/>
        <end position="133"/>
    </location>
</feature>
<comment type="caution">
    <text evidence="10">The sequence shown here is derived from an EMBL/GenBank/DDBJ whole genome shotgun (WGS) entry which is preliminary data.</text>
</comment>
<dbReference type="AlphaFoldDB" id="A0A815YIV5"/>
<evidence type="ECO:0000256" key="5">
    <source>
        <dbReference type="SAM" id="Phobius"/>
    </source>
</evidence>
<evidence type="ECO:0000259" key="6">
    <source>
        <dbReference type="PROSITE" id="PS50262"/>
    </source>
</evidence>
<sequence length="325" mass="37221">MSSSTDYIVQVLNEITKYLYRCVAPILYIIGTIGILLTISIFLKKTCLLANILNIGFDINAYDSSVALCKLLYYVSYTFTKLPPTALILASIDRLLLSSQNVNIRLYSSKRLAYFSLSITTAFWVIFYIHTLIEVNIVQLYPSVFICYYASSEFYPEFMTVFSLVVNISFSVTLVILSLMAFKNARQLRSIPRQQRHQFRTMNKKDFQLLRCLYALDIVYISLTLFAAISSVYQASTQDEIHTPLRSAIENFLGGIAAFSYHIPFCISFFVFLCASKAFRQEIKHIMYKICGKDQMGMHEQGNAQLHDRRDNKDLNIVINVVSTV</sequence>
<dbReference type="SUPFAM" id="SSF81321">
    <property type="entry name" value="Family A G protein-coupled receptor-like"/>
    <property type="match status" value="1"/>
</dbReference>
<dbReference type="OrthoDB" id="10078876at2759"/>
<dbReference type="EMBL" id="CAJNOI010000496">
    <property type="protein sequence ID" value="CAF1293687.1"/>
    <property type="molecule type" value="Genomic_DNA"/>
</dbReference>
<keyword evidence="4 5" id="KW-0472">Membrane</keyword>
<proteinExistence type="predicted"/>
<evidence type="ECO:0000256" key="2">
    <source>
        <dbReference type="ARBA" id="ARBA00022692"/>
    </source>
</evidence>
<feature type="transmembrane region" description="Helical" evidence="5">
    <location>
        <begin position="253"/>
        <end position="275"/>
    </location>
</feature>
<feature type="domain" description="G-protein coupled receptors family 1 profile" evidence="6">
    <location>
        <begin position="4"/>
        <end position="272"/>
    </location>
</feature>
<dbReference type="Proteomes" id="UP000663832">
    <property type="component" value="Unassembled WGS sequence"/>
</dbReference>
<evidence type="ECO:0000256" key="4">
    <source>
        <dbReference type="ARBA" id="ARBA00023136"/>
    </source>
</evidence>
<reference evidence="10" key="1">
    <citation type="submission" date="2021-02" db="EMBL/GenBank/DDBJ databases">
        <authorList>
            <person name="Nowell W R."/>
        </authorList>
    </citation>
    <scope>NUCLEOTIDE SEQUENCE</scope>
</reference>
<feature type="transmembrane region" description="Helical" evidence="5">
    <location>
        <begin position="158"/>
        <end position="182"/>
    </location>
</feature>